<dbReference type="Proteomes" id="UP000315010">
    <property type="component" value="Unassembled WGS sequence"/>
</dbReference>
<dbReference type="RefSeq" id="WP_146400931.1">
    <property type="nucleotide sequence ID" value="NZ_SJPJ01000001.1"/>
</dbReference>
<dbReference type="AlphaFoldDB" id="A0A5C5Z980"/>
<keyword evidence="3" id="KW-1185">Reference proteome</keyword>
<evidence type="ECO:0000313" key="2">
    <source>
        <dbReference type="EMBL" id="TWT83636.1"/>
    </source>
</evidence>
<proteinExistence type="predicted"/>
<feature type="domain" description="Ice-binding protein C-terminal" evidence="1">
    <location>
        <begin position="262"/>
        <end position="285"/>
    </location>
</feature>
<dbReference type="Pfam" id="PF07589">
    <property type="entry name" value="PEP-CTERM"/>
    <property type="match status" value="1"/>
</dbReference>
<evidence type="ECO:0000313" key="3">
    <source>
        <dbReference type="Proteomes" id="UP000315010"/>
    </source>
</evidence>
<dbReference type="InterPro" id="IPR013424">
    <property type="entry name" value="Ice-binding_C"/>
</dbReference>
<gene>
    <name evidence="2" type="ORF">CA13_51030</name>
</gene>
<dbReference type="OrthoDB" id="9821401at2"/>
<accession>A0A5C5Z980</accession>
<comment type="caution">
    <text evidence="2">The sequence shown here is derived from an EMBL/GenBank/DDBJ whole genome shotgun (WGS) entry which is preliminary data.</text>
</comment>
<reference evidence="2 3" key="1">
    <citation type="submission" date="2019-02" db="EMBL/GenBank/DDBJ databases">
        <title>Deep-cultivation of Planctomycetes and their phenomic and genomic characterization uncovers novel biology.</title>
        <authorList>
            <person name="Wiegand S."/>
            <person name="Jogler M."/>
            <person name="Boedeker C."/>
            <person name="Pinto D."/>
            <person name="Vollmers J."/>
            <person name="Rivas-Marin E."/>
            <person name="Kohn T."/>
            <person name="Peeters S.H."/>
            <person name="Heuer A."/>
            <person name="Rast P."/>
            <person name="Oberbeckmann S."/>
            <person name="Bunk B."/>
            <person name="Jeske O."/>
            <person name="Meyerdierks A."/>
            <person name="Storesund J.E."/>
            <person name="Kallscheuer N."/>
            <person name="Luecker S."/>
            <person name="Lage O.M."/>
            <person name="Pohl T."/>
            <person name="Merkel B.J."/>
            <person name="Hornburger P."/>
            <person name="Mueller R.-W."/>
            <person name="Bruemmer F."/>
            <person name="Labrenz M."/>
            <person name="Spormann A.M."/>
            <person name="Op Den Camp H."/>
            <person name="Overmann J."/>
            <person name="Amann R."/>
            <person name="Jetten M.S.M."/>
            <person name="Mascher T."/>
            <person name="Medema M.H."/>
            <person name="Devos D.P."/>
            <person name="Kaster A.-K."/>
            <person name="Ovreas L."/>
            <person name="Rohde M."/>
            <person name="Galperin M.Y."/>
            <person name="Jogler C."/>
        </authorList>
    </citation>
    <scope>NUCLEOTIDE SEQUENCE [LARGE SCALE GENOMIC DNA]</scope>
    <source>
        <strain evidence="2 3">CA13</strain>
    </source>
</reference>
<name>A0A5C5Z980_9BACT</name>
<organism evidence="2 3">
    <name type="scientific">Novipirellula herctigrandis</name>
    <dbReference type="NCBI Taxonomy" id="2527986"/>
    <lineage>
        <taxon>Bacteria</taxon>
        <taxon>Pseudomonadati</taxon>
        <taxon>Planctomycetota</taxon>
        <taxon>Planctomycetia</taxon>
        <taxon>Pirellulales</taxon>
        <taxon>Pirellulaceae</taxon>
        <taxon>Novipirellula</taxon>
    </lineage>
</organism>
<sequence length="290" mass="30716">MNILMRTLIFGLVLTFGGISQAGVIVQWGSTDGAVTNPTPNQTDIVTANRNFASKPTNYTAGTEANPVVGANYYNTPASIGRTPIFNTAATMVRDAGALTLQTAQIQHNANHDRIRLVGTDTATDLNLTRVTAMVAWESANWLSSDNTLETLSHVGFRQNTGTTAFRFLMQKSDDSWYASTSQNWTGGGTATGDFFITDAASEDWFSFDPATIETGPIFGSMASSVDVNNVKSVGFYFNATDAGAASMGIQSGYFQATAASAVPEPSSLAMLGACGLGATLLRRRKTKTA</sequence>
<evidence type="ECO:0000259" key="1">
    <source>
        <dbReference type="Pfam" id="PF07589"/>
    </source>
</evidence>
<dbReference type="EMBL" id="SJPJ01000001">
    <property type="protein sequence ID" value="TWT83636.1"/>
    <property type="molecule type" value="Genomic_DNA"/>
</dbReference>
<dbReference type="NCBIfam" id="TIGR02595">
    <property type="entry name" value="PEP_CTERM"/>
    <property type="match status" value="1"/>
</dbReference>
<protein>
    <recommendedName>
        <fullName evidence="1">Ice-binding protein C-terminal domain-containing protein</fullName>
    </recommendedName>
</protein>